<dbReference type="OrthoDB" id="7306769at2"/>
<sequence length="164" mass="18070">SSPDPQALLRLLQEHLGLPEEADAETVVAAMSEALDVTAANASAAPSPLEWVPIGEYRRVCQELSALDNRLSLNQAEQYVDNLLEHGRIFPFQRDWAISVCRADMGAMEKWVAEVGPQTRAFLTPILDRTPPSRQKNTMDDGRLAVCSAMGIDPSELRTLPEET</sequence>
<dbReference type="RefSeq" id="WP_153347221.1">
    <property type="nucleotide sequence ID" value="NZ_WIVE01000148.1"/>
</dbReference>
<evidence type="ECO:0000313" key="2">
    <source>
        <dbReference type="Proteomes" id="UP000434582"/>
    </source>
</evidence>
<dbReference type="EMBL" id="WIVE01000148">
    <property type="protein sequence ID" value="MQX38600.1"/>
    <property type="molecule type" value="Genomic_DNA"/>
</dbReference>
<proteinExistence type="predicted"/>
<keyword evidence="2" id="KW-1185">Reference proteome</keyword>
<evidence type="ECO:0000313" key="1">
    <source>
        <dbReference type="EMBL" id="MQX38600.1"/>
    </source>
</evidence>
<organism evidence="1 2">
    <name type="scientific">Roseospira navarrensis</name>
    <dbReference type="NCBI Taxonomy" id="140058"/>
    <lineage>
        <taxon>Bacteria</taxon>
        <taxon>Pseudomonadati</taxon>
        <taxon>Pseudomonadota</taxon>
        <taxon>Alphaproteobacteria</taxon>
        <taxon>Rhodospirillales</taxon>
        <taxon>Rhodospirillaceae</taxon>
        <taxon>Roseospira</taxon>
    </lineage>
</organism>
<gene>
    <name evidence="1" type="ORF">GHC57_19005</name>
</gene>
<dbReference type="Proteomes" id="UP000434582">
    <property type="component" value="Unassembled WGS sequence"/>
</dbReference>
<dbReference type="AlphaFoldDB" id="A0A7X1ZHH1"/>
<protein>
    <submittedName>
        <fullName evidence="1">Uncharacterized protein</fullName>
    </submittedName>
</protein>
<comment type="caution">
    <text evidence="1">The sequence shown here is derived from an EMBL/GenBank/DDBJ whole genome shotgun (WGS) entry which is preliminary data.</text>
</comment>
<dbReference type="Pfam" id="PF10123">
    <property type="entry name" value="Mu-like_Pro"/>
    <property type="match status" value="1"/>
</dbReference>
<reference evidence="1 2" key="1">
    <citation type="submission" date="2019-10" db="EMBL/GenBank/DDBJ databases">
        <title>Draft whole-genome sequence of the purple nonsulfur photosynthetic bacterium Roseospira navarrensis DSM 15114.</title>
        <authorList>
            <person name="Kyndt J.A."/>
            <person name="Meyer T.E."/>
        </authorList>
    </citation>
    <scope>NUCLEOTIDE SEQUENCE [LARGE SCALE GENOMIC DNA]</scope>
    <source>
        <strain evidence="1 2">DSM 15114</strain>
    </source>
</reference>
<dbReference type="InterPro" id="IPR012106">
    <property type="entry name" value="Phage_Mu_Gp1"/>
</dbReference>
<name>A0A7X1ZHH1_9PROT</name>
<accession>A0A7X1ZHH1</accession>
<feature type="non-terminal residue" evidence="1">
    <location>
        <position position="1"/>
    </location>
</feature>